<dbReference type="OrthoDB" id="6145685at2759"/>
<dbReference type="AlphaFoldDB" id="A0A6J7ZV36"/>
<organism evidence="1 2">
    <name type="scientific">Mytilus coruscus</name>
    <name type="common">Sea mussel</name>
    <dbReference type="NCBI Taxonomy" id="42192"/>
    <lineage>
        <taxon>Eukaryota</taxon>
        <taxon>Metazoa</taxon>
        <taxon>Spiralia</taxon>
        <taxon>Lophotrochozoa</taxon>
        <taxon>Mollusca</taxon>
        <taxon>Bivalvia</taxon>
        <taxon>Autobranchia</taxon>
        <taxon>Pteriomorphia</taxon>
        <taxon>Mytilida</taxon>
        <taxon>Mytiloidea</taxon>
        <taxon>Mytilidae</taxon>
        <taxon>Mytilinae</taxon>
        <taxon>Mytilus</taxon>
    </lineage>
</organism>
<evidence type="ECO:0000313" key="2">
    <source>
        <dbReference type="Proteomes" id="UP000507470"/>
    </source>
</evidence>
<evidence type="ECO:0000313" key="1">
    <source>
        <dbReference type="EMBL" id="CAC5355533.1"/>
    </source>
</evidence>
<dbReference type="SUPFAM" id="SSF53067">
    <property type="entry name" value="Actin-like ATPase domain"/>
    <property type="match status" value="1"/>
</dbReference>
<protein>
    <submittedName>
        <fullName evidence="1">Uncharacterized protein</fullName>
    </submittedName>
</protein>
<dbReference type="InterPro" id="IPR043129">
    <property type="entry name" value="ATPase_NBD"/>
</dbReference>
<accession>A0A6J7ZV36</accession>
<dbReference type="EMBL" id="CACVKT020000057">
    <property type="protein sequence ID" value="CAC5355533.1"/>
    <property type="molecule type" value="Genomic_DNA"/>
</dbReference>
<dbReference type="Proteomes" id="UP000507470">
    <property type="component" value="Unassembled WGS sequence"/>
</dbReference>
<reference evidence="1 2" key="1">
    <citation type="submission" date="2020-06" db="EMBL/GenBank/DDBJ databases">
        <authorList>
            <person name="Li R."/>
            <person name="Bekaert M."/>
        </authorList>
    </citation>
    <scope>NUCLEOTIDE SEQUENCE [LARGE SCALE GENOMIC DNA]</scope>
    <source>
        <strain evidence="2">wild</strain>
    </source>
</reference>
<gene>
    <name evidence="1" type="ORF">MCOR_206</name>
</gene>
<dbReference type="PANTHER" id="PTHR14187">
    <property type="entry name" value="ALPHA KINASE/ELONGATION FACTOR 2 KINASE"/>
    <property type="match status" value="1"/>
</dbReference>
<name>A0A6J7ZV36_MYTCO</name>
<dbReference type="Gene3D" id="3.30.420.40">
    <property type="match status" value="1"/>
</dbReference>
<proteinExistence type="predicted"/>
<sequence>MKRQKEKLKLREDDGLHNTQITTVDQNIDRQMRTLTSSDDILHDETALNVGEFKPELFPEVKTNYRRKKAKSSPNTIFTCSWQKDCLVSIKAPTSVLLDKEKNFVAFGSEAETKYLYSLEKDESDSDSDSDDKDRVPKDVYHYFNRFTMMLHEKTVNFDTTIKDQNGIQMKAFDIYSFSIKYMKDQVIRKLVNSPRSVETKDILYVLIVPAKWNDQAKTFMRKAAEKAGINGEDLKIAVEPEAALIDCQELLTDSYQYNKKAYSGTMKGSKYVVVDLGATDQGCGVINSVAPSTAPSTQVLNKSSVQVSPAPPKLELFYSTTDLTPKTTTESFWLSRLTEKEFKLYSKESYDKKSYVAQQTENCAPRSNY</sequence>
<dbReference type="PANTHER" id="PTHR14187:SF5">
    <property type="entry name" value="HEAT SHOCK 70 KDA PROTEIN 12A"/>
    <property type="match status" value="1"/>
</dbReference>
<keyword evidence="2" id="KW-1185">Reference proteome</keyword>